<reference evidence="1" key="1">
    <citation type="submission" date="2019-03" db="EMBL/GenBank/DDBJ databases">
        <authorList>
            <person name="Hao L."/>
        </authorList>
    </citation>
    <scope>NUCLEOTIDE SEQUENCE</scope>
</reference>
<organism evidence="1">
    <name type="scientific">anaerobic digester metagenome</name>
    <dbReference type="NCBI Taxonomy" id="1263854"/>
    <lineage>
        <taxon>unclassified sequences</taxon>
        <taxon>metagenomes</taxon>
        <taxon>ecological metagenomes</taxon>
    </lineage>
</organism>
<dbReference type="EMBL" id="CAADRM010000130">
    <property type="protein sequence ID" value="VFU17261.1"/>
    <property type="molecule type" value="Genomic_DNA"/>
</dbReference>
<accession>A0A485M3G9</accession>
<evidence type="ECO:0000313" key="1">
    <source>
        <dbReference type="EMBL" id="VFU17261.1"/>
    </source>
</evidence>
<gene>
    <name evidence="1" type="ORF">SCFA_640032</name>
</gene>
<dbReference type="AlphaFoldDB" id="A0A485M3G9"/>
<name>A0A485M3G9_9ZZZZ</name>
<protein>
    <recommendedName>
        <fullName evidence="2">Transposase</fullName>
    </recommendedName>
</protein>
<sequence length="56" mass="6358">MLYAGHLQTDAGYAVIAGSQSDSQYPYISKLRNHIGRFINRMKHLQFTHLKQTGPP</sequence>
<proteinExistence type="predicted"/>
<evidence type="ECO:0008006" key="2">
    <source>
        <dbReference type="Google" id="ProtNLM"/>
    </source>
</evidence>